<protein>
    <recommendedName>
        <fullName evidence="3">Calcineurin-like phosphoesterase domain-containing protein</fullName>
    </recommendedName>
</protein>
<feature type="region of interest" description="Disordered" evidence="1">
    <location>
        <begin position="1"/>
        <end position="29"/>
    </location>
</feature>
<comment type="caution">
    <text evidence="4">The sequence shown here is derived from an EMBL/GenBank/DDBJ whole genome shotgun (WGS) entry which is preliminary data.</text>
</comment>
<dbReference type="SUPFAM" id="SSF56300">
    <property type="entry name" value="Metallo-dependent phosphatases"/>
    <property type="match status" value="1"/>
</dbReference>
<organism evidence="4 5">
    <name type="scientific">Elasticomyces elasticus</name>
    <dbReference type="NCBI Taxonomy" id="574655"/>
    <lineage>
        <taxon>Eukaryota</taxon>
        <taxon>Fungi</taxon>
        <taxon>Dikarya</taxon>
        <taxon>Ascomycota</taxon>
        <taxon>Pezizomycotina</taxon>
        <taxon>Dothideomycetes</taxon>
        <taxon>Dothideomycetidae</taxon>
        <taxon>Mycosphaerellales</taxon>
        <taxon>Teratosphaeriaceae</taxon>
        <taxon>Elasticomyces</taxon>
    </lineage>
</organism>
<dbReference type="InterPro" id="IPR004843">
    <property type="entry name" value="Calcineurin-like_PHP"/>
</dbReference>
<name>A0AAN7ZR40_9PEZI</name>
<dbReference type="AlphaFoldDB" id="A0AAN7ZR40"/>
<keyword evidence="2" id="KW-0812">Transmembrane</keyword>
<evidence type="ECO:0000256" key="1">
    <source>
        <dbReference type="SAM" id="MobiDB-lite"/>
    </source>
</evidence>
<dbReference type="PANTHER" id="PTHR42850:SF4">
    <property type="entry name" value="ZINC-DEPENDENT ENDOPOLYPHOSPHATASE"/>
    <property type="match status" value="1"/>
</dbReference>
<dbReference type="PANTHER" id="PTHR42850">
    <property type="entry name" value="METALLOPHOSPHOESTERASE"/>
    <property type="match status" value="1"/>
</dbReference>
<keyword evidence="2" id="KW-0472">Membrane</keyword>
<sequence length="458" mass="51456">MTQKLGQEQVEEKETQYEYTPQGPGLDTRQRMTTSYGHKPLIDQVTNGWRGDVKISEESGDYEPGFCDIEDEGSCPNVSRDIVRSRRFRRMLALVAVVAILAYYAWQAYLRPRLLEDWEFKEGFMSGRGNGTYGMARSGDFDGTAIKDIDAALVPGGKADHDGKRRLVFIGDIHGCKKELLHLLDKIDFDSAKDHLIATGDVVSKGPDSAGVLDELIRIGAESVRGNHEDRLVEAAKTMLDDDVDVPSAAITSKGSSKDAALLKHMKPRHLRFLHDMPLMLRIPALPLAKHPGKHHIAEEITVIHAGLVPHVPLEKQDPYFVMNMRSIDHKTHVPSALHETKKGNSKPWFNIWNWYQDRIDRGRSVDGFHVYSYAEWLGKQAPHGWFEKMRHVLPSKHNDKVTPQVAVYGHDSKMGLQLHRWSKGLDSACVSGGHLTAMVLDAKGKTEITSVKCKNYK</sequence>
<evidence type="ECO:0000313" key="4">
    <source>
        <dbReference type="EMBL" id="KAK5708317.1"/>
    </source>
</evidence>
<dbReference type="InterPro" id="IPR029052">
    <property type="entry name" value="Metallo-depent_PP-like"/>
</dbReference>
<dbReference type="Proteomes" id="UP001310594">
    <property type="component" value="Unassembled WGS sequence"/>
</dbReference>
<dbReference type="GO" id="GO:0005737">
    <property type="term" value="C:cytoplasm"/>
    <property type="evidence" value="ECO:0007669"/>
    <property type="project" value="TreeGrafter"/>
</dbReference>
<dbReference type="GO" id="GO:0006798">
    <property type="term" value="P:polyphosphate catabolic process"/>
    <property type="evidence" value="ECO:0007669"/>
    <property type="project" value="TreeGrafter"/>
</dbReference>
<dbReference type="InterPro" id="IPR050126">
    <property type="entry name" value="Ap4A_hydrolase"/>
</dbReference>
<dbReference type="GO" id="GO:0016791">
    <property type="term" value="F:phosphatase activity"/>
    <property type="evidence" value="ECO:0007669"/>
    <property type="project" value="TreeGrafter"/>
</dbReference>
<evidence type="ECO:0000256" key="2">
    <source>
        <dbReference type="SAM" id="Phobius"/>
    </source>
</evidence>
<dbReference type="Pfam" id="PF00149">
    <property type="entry name" value="Metallophos"/>
    <property type="match status" value="1"/>
</dbReference>
<accession>A0AAN7ZR40</accession>
<dbReference type="CDD" id="cd00144">
    <property type="entry name" value="MPP_PPP_family"/>
    <property type="match status" value="1"/>
</dbReference>
<dbReference type="Gene3D" id="3.60.21.10">
    <property type="match status" value="1"/>
</dbReference>
<feature type="transmembrane region" description="Helical" evidence="2">
    <location>
        <begin position="88"/>
        <end position="106"/>
    </location>
</feature>
<dbReference type="GO" id="GO:0000298">
    <property type="term" value="F:endopolyphosphatase activity"/>
    <property type="evidence" value="ECO:0007669"/>
    <property type="project" value="TreeGrafter"/>
</dbReference>
<keyword evidence="2" id="KW-1133">Transmembrane helix</keyword>
<evidence type="ECO:0000259" key="3">
    <source>
        <dbReference type="Pfam" id="PF00149"/>
    </source>
</evidence>
<proteinExistence type="predicted"/>
<reference evidence="4" key="1">
    <citation type="submission" date="2023-08" db="EMBL/GenBank/DDBJ databases">
        <title>Black Yeasts Isolated from many extreme environments.</title>
        <authorList>
            <person name="Coleine C."/>
            <person name="Stajich J.E."/>
            <person name="Selbmann L."/>
        </authorList>
    </citation>
    <scope>NUCLEOTIDE SEQUENCE</scope>
    <source>
        <strain evidence="4">CCFEE 5810</strain>
    </source>
</reference>
<gene>
    <name evidence="4" type="ORF">LTR97_000857</name>
</gene>
<evidence type="ECO:0000313" key="5">
    <source>
        <dbReference type="Proteomes" id="UP001310594"/>
    </source>
</evidence>
<dbReference type="EMBL" id="JAVRQU010000001">
    <property type="protein sequence ID" value="KAK5708317.1"/>
    <property type="molecule type" value="Genomic_DNA"/>
</dbReference>
<feature type="domain" description="Calcineurin-like phosphoesterase" evidence="3">
    <location>
        <begin position="166"/>
        <end position="411"/>
    </location>
</feature>